<dbReference type="InterPro" id="IPR036968">
    <property type="entry name" value="Enolpyruvate_Tfrase_sf"/>
</dbReference>
<dbReference type="AlphaFoldDB" id="A0A7X9E6U1"/>
<keyword evidence="5 17" id="KW-0808">Transferase</keyword>
<dbReference type="InterPro" id="IPR013792">
    <property type="entry name" value="RNA3'P_cycl/enolpyr_Trfase_a/b"/>
</dbReference>
<dbReference type="EC" id="2.5.1.7" evidence="11"/>
<keyword evidence="3" id="KW-0963">Cytoplasm</keyword>
<gene>
    <name evidence="17" type="ORF">GYA37_01620</name>
</gene>
<comment type="pathway">
    <text evidence="2">Cell wall biogenesis; peptidoglycan biosynthesis.</text>
</comment>
<keyword evidence="4" id="KW-0132">Cell division</keyword>
<evidence type="ECO:0000313" key="17">
    <source>
        <dbReference type="EMBL" id="NMB91530.1"/>
    </source>
</evidence>
<dbReference type="GO" id="GO:0008360">
    <property type="term" value="P:regulation of cell shape"/>
    <property type="evidence" value="ECO:0007669"/>
    <property type="project" value="UniProtKB-KW"/>
</dbReference>
<dbReference type="GO" id="GO:0009252">
    <property type="term" value="P:peptidoglycan biosynthetic process"/>
    <property type="evidence" value="ECO:0007669"/>
    <property type="project" value="UniProtKB-KW"/>
</dbReference>
<comment type="caution">
    <text evidence="17">The sequence shown here is derived from an EMBL/GenBank/DDBJ whole genome shotgun (WGS) entry which is preliminary data.</text>
</comment>
<evidence type="ECO:0000256" key="5">
    <source>
        <dbReference type="ARBA" id="ARBA00022679"/>
    </source>
</evidence>
<dbReference type="Gene3D" id="3.65.10.10">
    <property type="entry name" value="Enolpyruvate transferase domain"/>
    <property type="match status" value="2"/>
</dbReference>
<evidence type="ECO:0000256" key="9">
    <source>
        <dbReference type="ARBA" id="ARBA00023316"/>
    </source>
</evidence>
<name>A0A7X9E6U1_UNCKA</name>
<evidence type="ECO:0000256" key="15">
    <source>
        <dbReference type="ARBA" id="ARBA00047527"/>
    </source>
</evidence>
<evidence type="ECO:0000256" key="1">
    <source>
        <dbReference type="ARBA" id="ARBA00004496"/>
    </source>
</evidence>
<accession>A0A7X9E6U1</accession>
<evidence type="ECO:0000256" key="12">
    <source>
        <dbReference type="ARBA" id="ARBA00039754"/>
    </source>
</evidence>
<dbReference type="Pfam" id="PF00275">
    <property type="entry name" value="EPSP_synthase"/>
    <property type="match status" value="1"/>
</dbReference>
<reference evidence="17 18" key="1">
    <citation type="journal article" date="2020" name="Biotechnol. Biofuels">
        <title>New insights from the biogas microbiome by comprehensive genome-resolved metagenomics of nearly 1600 species originating from multiple anaerobic digesters.</title>
        <authorList>
            <person name="Campanaro S."/>
            <person name="Treu L."/>
            <person name="Rodriguez-R L.M."/>
            <person name="Kovalovszki A."/>
            <person name="Ziels R.M."/>
            <person name="Maus I."/>
            <person name="Zhu X."/>
            <person name="Kougias P.G."/>
            <person name="Basile A."/>
            <person name="Luo G."/>
            <person name="Schluter A."/>
            <person name="Konstantinidis K.T."/>
            <person name="Angelidaki I."/>
        </authorList>
    </citation>
    <scope>NUCLEOTIDE SEQUENCE [LARGE SCALE GENOMIC DNA]</scope>
    <source>
        <strain evidence="17">AS27yjCOA_202</strain>
    </source>
</reference>
<keyword evidence="9" id="KW-0961">Cell wall biogenesis/degradation</keyword>
<evidence type="ECO:0000256" key="4">
    <source>
        <dbReference type="ARBA" id="ARBA00022618"/>
    </source>
</evidence>
<dbReference type="GO" id="GO:0005737">
    <property type="term" value="C:cytoplasm"/>
    <property type="evidence" value="ECO:0007669"/>
    <property type="project" value="UniProtKB-SubCell"/>
</dbReference>
<dbReference type="PANTHER" id="PTHR43783">
    <property type="entry name" value="UDP-N-ACETYLGLUCOSAMINE 1-CARBOXYVINYLTRANSFERASE"/>
    <property type="match status" value="1"/>
</dbReference>
<evidence type="ECO:0000256" key="14">
    <source>
        <dbReference type="ARBA" id="ARBA00042842"/>
    </source>
</evidence>
<dbReference type="PANTHER" id="PTHR43783:SF1">
    <property type="entry name" value="UDP-N-ACETYLGLUCOSAMINE 1-CARBOXYVINYLTRANSFERASE"/>
    <property type="match status" value="1"/>
</dbReference>
<comment type="catalytic activity">
    <reaction evidence="15">
        <text>phosphoenolpyruvate + UDP-N-acetyl-alpha-D-glucosamine = UDP-N-acetyl-3-O-(1-carboxyvinyl)-alpha-D-glucosamine + phosphate</text>
        <dbReference type="Rhea" id="RHEA:18681"/>
        <dbReference type="ChEBI" id="CHEBI:43474"/>
        <dbReference type="ChEBI" id="CHEBI:57705"/>
        <dbReference type="ChEBI" id="CHEBI:58702"/>
        <dbReference type="ChEBI" id="CHEBI:68483"/>
        <dbReference type="EC" id="2.5.1.7"/>
    </reaction>
</comment>
<evidence type="ECO:0000256" key="10">
    <source>
        <dbReference type="ARBA" id="ARBA00038367"/>
    </source>
</evidence>
<dbReference type="GO" id="GO:0071555">
    <property type="term" value="P:cell wall organization"/>
    <property type="evidence" value="ECO:0007669"/>
    <property type="project" value="UniProtKB-KW"/>
</dbReference>
<dbReference type="SUPFAM" id="SSF55205">
    <property type="entry name" value="EPT/RTPC-like"/>
    <property type="match status" value="1"/>
</dbReference>
<sequence>MPGIIVEGGTPLMGSVLVSGSKNSALKLIPAAMFSNEDIILSNVPRIKTIFDDLEVITSIGGKADWVGPNTLILNGSTINTCEVPLEIGSKYRTTMLLAGPLLFRFGKAFIPKYRSATFVHGSVNRFLDTWKALGFKIEEDEEYYKIFSENPNSASIVFRTSSHMATDNAILSSVFIQGETVITNASEECEIDDLVEMLNQMGASVERIEPRKIRINGVSIFKGTKFEVCSDKSEIATLASAAIVTKGNISIKGVRKDAMVQFVNFLDKIGMKFEFSGDELRVWRHDEDIKPLKLEISATPGFVPDWQSLATLILTQASGESTIHDTVYTDRFGYVVDLNRMGAKIEVLKPSEEGIIPVISDDSYDYDKLGEPSTLAKIKGPTKLKSERLNIDNFKYGAVLVLAALCAEGKSEIIGVENIENFFEGFVNKLKSLGAKIWEQ</sequence>
<dbReference type="NCBIfam" id="NF006873">
    <property type="entry name" value="PRK09369.1"/>
    <property type="match status" value="1"/>
</dbReference>
<evidence type="ECO:0000256" key="7">
    <source>
        <dbReference type="ARBA" id="ARBA00022984"/>
    </source>
</evidence>
<comment type="similarity">
    <text evidence="10">Belongs to the EPSP synthase family. MurA subfamily.</text>
</comment>
<dbReference type="EMBL" id="JAAZNV010000006">
    <property type="protein sequence ID" value="NMB91530.1"/>
    <property type="molecule type" value="Genomic_DNA"/>
</dbReference>
<evidence type="ECO:0000256" key="6">
    <source>
        <dbReference type="ARBA" id="ARBA00022960"/>
    </source>
</evidence>
<organism evidence="17 18">
    <name type="scientific">candidate division WWE3 bacterium</name>
    <dbReference type="NCBI Taxonomy" id="2053526"/>
    <lineage>
        <taxon>Bacteria</taxon>
        <taxon>Katanobacteria</taxon>
    </lineage>
</organism>
<keyword evidence="7" id="KW-0573">Peptidoglycan synthesis</keyword>
<dbReference type="InterPro" id="IPR050068">
    <property type="entry name" value="MurA_subfamily"/>
</dbReference>
<evidence type="ECO:0000313" key="18">
    <source>
        <dbReference type="Proteomes" id="UP000590542"/>
    </source>
</evidence>
<evidence type="ECO:0000256" key="13">
    <source>
        <dbReference type="ARBA" id="ARBA00042443"/>
    </source>
</evidence>
<evidence type="ECO:0000256" key="2">
    <source>
        <dbReference type="ARBA" id="ARBA00004752"/>
    </source>
</evidence>
<evidence type="ECO:0000256" key="3">
    <source>
        <dbReference type="ARBA" id="ARBA00022490"/>
    </source>
</evidence>
<comment type="subcellular location">
    <subcellularLocation>
        <location evidence="1">Cytoplasm</location>
    </subcellularLocation>
</comment>
<dbReference type="InterPro" id="IPR001986">
    <property type="entry name" value="Enolpyruvate_Tfrase_dom"/>
</dbReference>
<dbReference type="GO" id="GO:0008760">
    <property type="term" value="F:UDP-N-acetylglucosamine 1-carboxyvinyltransferase activity"/>
    <property type="evidence" value="ECO:0007669"/>
    <property type="project" value="UniProtKB-EC"/>
</dbReference>
<evidence type="ECO:0000256" key="11">
    <source>
        <dbReference type="ARBA" id="ARBA00039108"/>
    </source>
</evidence>
<protein>
    <recommendedName>
        <fullName evidence="12">UDP-N-acetylglucosamine 1-carboxyvinyltransferase</fullName>
        <ecNumber evidence="11">2.5.1.7</ecNumber>
    </recommendedName>
    <alternativeName>
        <fullName evidence="13">Enoylpyruvate transferase</fullName>
    </alternativeName>
    <alternativeName>
        <fullName evidence="14">UDP-N-acetylglucosamine enolpyruvyl transferase</fullName>
    </alternativeName>
</protein>
<dbReference type="Proteomes" id="UP000590542">
    <property type="component" value="Unassembled WGS sequence"/>
</dbReference>
<keyword evidence="6" id="KW-0133">Cell shape</keyword>
<keyword evidence="8" id="KW-0131">Cell cycle</keyword>
<evidence type="ECO:0000259" key="16">
    <source>
        <dbReference type="Pfam" id="PF00275"/>
    </source>
</evidence>
<evidence type="ECO:0000256" key="8">
    <source>
        <dbReference type="ARBA" id="ARBA00023306"/>
    </source>
</evidence>
<proteinExistence type="inferred from homology"/>
<dbReference type="GO" id="GO:0051301">
    <property type="term" value="P:cell division"/>
    <property type="evidence" value="ECO:0007669"/>
    <property type="project" value="UniProtKB-KW"/>
</dbReference>
<feature type="domain" description="Enolpyruvate transferase" evidence="16">
    <location>
        <begin position="6"/>
        <end position="431"/>
    </location>
</feature>